<feature type="non-terminal residue" evidence="1">
    <location>
        <position position="1"/>
    </location>
</feature>
<dbReference type="AlphaFoldDB" id="A0A8X6ICF6"/>
<organism evidence="1 2">
    <name type="scientific">Nephila pilipes</name>
    <name type="common">Giant wood spider</name>
    <name type="synonym">Nephila maculata</name>
    <dbReference type="NCBI Taxonomy" id="299642"/>
    <lineage>
        <taxon>Eukaryota</taxon>
        <taxon>Metazoa</taxon>
        <taxon>Ecdysozoa</taxon>
        <taxon>Arthropoda</taxon>
        <taxon>Chelicerata</taxon>
        <taxon>Arachnida</taxon>
        <taxon>Araneae</taxon>
        <taxon>Araneomorphae</taxon>
        <taxon>Entelegynae</taxon>
        <taxon>Araneoidea</taxon>
        <taxon>Nephilidae</taxon>
        <taxon>Nephila</taxon>
    </lineage>
</organism>
<accession>A0A8X6ICF6</accession>
<dbReference type="EMBL" id="BMAW01043623">
    <property type="protein sequence ID" value="GFS40316.1"/>
    <property type="molecule type" value="Genomic_DNA"/>
</dbReference>
<name>A0A8X6ICF6_NEPPI</name>
<proteinExistence type="predicted"/>
<dbReference type="Proteomes" id="UP000887013">
    <property type="component" value="Unassembled WGS sequence"/>
</dbReference>
<gene>
    <name evidence="1" type="ORF">NPIL_211151</name>
</gene>
<evidence type="ECO:0000313" key="1">
    <source>
        <dbReference type="EMBL" id="GFS40316.1"/>
    </source>
</evidence>
<reference evidence="1" key="1">
    <citation type="submission" date="2020-08" db="EMBL/GenBank/DDBJ databases">
        <title>Multicomponent nature underlies the extraordinary mechanical properties of spider dragline silk.</title>
        <authorList>
            <person name="Kono N."/>
            <person name="Nakamura H."/>
            <person name="Mori M."/>
            <person name="Yoshida Y."/>
            <person name="Ohtoshi R."/>
            <person name="Malay A.D."/>
            <person name="Moran D.A.P."/>
            <person name="Tomita M."/>
            <person name="Numata K."/>
            <person name="Arakawa K."/>
        </authorList>
    </citation>
    <scope>NUCLEOTIDE SEQUENCE</scope>
</reference>
<sequence length="77" mass="8574">VSYDPPISTLERAQFISDDILPPALPSEKNVEAFLLGPTAIAFVEAFTQKIKSSNTLIHVFDLSQTTGPKYNQFLYK</sequence>
<protein>
    <submittedName>
        <fullName evidence="1">Uncharacterized protein</fullName>
    </submittedName>
</protein>
<keyword evidence="2" id="KW-1185">Reference proteome</keyword>
<evidence type="ECO:0000313" key="2">
    <source>
        <dbReference type="Proteomes" id="UP000887013"/>
    </source>
</evidence>
<comment type="caution">
    <text evidence="1">The sequence shown here is derived from an EMBL/GenBank/DDBJ whole genome shotgun (WGS) entry which is preliminary data.</text>
</comment>